<comment type="caution">
    <text evidence="2">The sequence shown here is derived from an EMBL/GenBank/DDBJ whole genome shotgun (WGS) entry which is preliminary data.</text>
</comment>
<dbReference type="EMBL" id="CAXITT010000480">
    <property type="protein sequence ID" value="CAL1542315.1"/>
    <property type="molecule type" value="Genomic_DNA"/>
</dbReference>
<evidence type="ECO:0000313" key="2">
    <source>
        <dbReference type="EMBL" id="CAL1542315.1"/>
    </source>
</evidence>
<keyword evidence="1" id="KW-0812">Transmembrane</keyword>
<sequence>MTARSFEAGLAKEVIKIHFQDLSKNIHDIPINEEHLEITVFKMKQLLLTGTMKEKSPEYIDLLLVIGRDDNEDGGSEEIKMEDHRLLRSYFNDLTRGHLIKLVEKRNAWTNDLMYYRRKLQERSRRLLTFGAVIVLVVVAWIIT</sequence>
<organism evidence="2 3">
    <name type="scientific">Lymnaea stagnalis</name>
    <name type="common">Great pond snail</name>
    <name type="synonym">Helix stagnalis</name>
    <dbReference type="NCBI Taxonomy" id="6523"/>
    <lineage>
        <taxon>Eukaryota</taxon>
        <taxon>Metazoa</taxon>
        <taxon>Spiralia</taxon>
        <taxon>Lophotrochozoa</taxon>
        <taxon>Mollusca</taxon>
        <taxon>Gastropoda</taxon>
        <taxon>Heterobranchia</taxon>
        <taxon>Euthyneura</taxon>
        <taxon>Panpulmonata</taxon>
        <taxon>Hygrophila</taxon>
        <taxon>Lymnaeoidea</taxon>
        <taxon>Lymnaeidae</taxon>
        <taxon>Lymnaea</taxon>
    </lineage>
</organism>
<gene>
    <name evidence="2" type="ORF">GSLYS_00015909001</name>
</gene>
<keyword evidence="1" id="KW-1133">Transmembrane helix</keyword>
<dbReference type="Proteomes" id="UP001497497">
    <property type="component" value="Unassembled WGS sequence"/>
</dbReference>
<keyword evidence="1" id="KW-0472">Membrane</keyword>
<evidence type="ECO:0000313" key="3">
    <source>
        <dbReference type="Proteomes" id="UP001497497"/>
    </source>
</evidence>
<keyword evidence="3" id="KW-1185">Reference proteome</keyword>
<protein>
    <submittedName>
        <fullName evidence="2">Uncharacterized protein</fullName>
    </submittedName>
</protein>
<name>A0AAV2I9U2_LYMST</name>
<feature type="transmembrane region" description="Helical" evidence="1">
    <location>
        <begin position="127"/>
        <end position="143"/>
    </location>
</feature>
<accession>A0AAV2I9U2</accession>
<evidence type="ECO:0000256" key="1">
    <source>
        <dbReference type="SAM" id="Phobius"/>
    </source>
</evidence>
<proteinExistence type="predicted"/>
<dbReference type="AlphaFoldDB" id="A0AAV2I9U2"/>
<reference evidence="2 3" key="1">
    <citation type="submission" date="2024-04" db="EMBL/GenBank/DDBJ databases">
        <authorList>
            <consortium name="Genoscope - CEA"/>
            <person name="William W."/>
        </authorList>
    </citation>
    <scope>NUCLEOTIDE SEQUENCE [LARGE SCALE GENOMIC DNA]</scope>
</reference>